<dbReference type="EMBL" id="JABSNM010000016">
    <property type="protein sequence ID" value="NRT57499.1"/>
    <property type="molecule type" value="Genomic_DNA"/>
</dbReference>
<keyword evidence="3 6" id="KW-0812">Transmembrane</keyword>
<dbReference type="PRINTS" id="PR00813">
    <property type="entry name" value="BCTERIALGSPG"/>
</dbReference>
<organism evidence="7 8">
    <name type="scientific">Sphaerotilus uruguayifluvii</name>
    <dbReference type="NCBI Taxonomy" id="2735897"/>
    <lineage>
        <taxon>Bacteria</taxon>
        <taxon>Pseudomonadati</taxon>
        <taxon>Pseudomonadota</taxon>
        <taxon>Betaproteobacteria</taxon>
        <taxon>Burkholderiales</taxon>
        <taxon>Sphaerotilaceae</taxon>
        <taxon>Sphaerotilus</taxon>
    </lineage>
</organism>
<dbReference type="Proteomes" id="UP001516061">
    <property type="component" value="Unassembled WGS sequence"/>
</dbReference>
<dbReference type="InterPro" id="IPR000983">
    <property type="entry name" value="Bac_GSPG_pilin"/>
</dbReference>
<dbReference type="InterPro" id="IPR031982">
    <property type="entry name" value="PilE-like"/>
</dbReference>
<keyword evidence="8" id="KW-1185">Reference proteome</keyword>
<dbReference type="Gene3D" id="3.30.700.10">
    <property type="entry name" value="Glycoprotein, Type 4 Pilin"/>
    <property type="match status" value="1"/>
</dbReference>
<dbReference type="RefSeq" id="WP_173806470.1">
    <property type="nucleotide sequence ID" value="NZ_JABSNM010000016.1"/>
</dbReference>
<dbReference type="SUPFAM" id="SSF54523">
    <property type="entry name" value="Pili subunits"/>
    <property type="match status" value="1"/>
</dbReference>
<evidence type="ECO:0000313" key="7">
    <source>
        <dbReference type="EMBL" id="NRT57499.1"/>
    </source>
</evidence>
<keyword evidence="4 6" id="KW-1133">Transmembrane helix</keyword>
<dbReference type="Pfam" id="PF07963">
    <property type="entry name" value="N_methyl"/>
    <property type="match status" value="1"/>
</dbReference>
<comment type="subcellular location">
    <subcellularLocation>
        <location evidence="1">Membrane</location>
        <topology evidence="1">Single-pass membrane protein</topology>
    </subcellularLocation>
</comment>
<dbReference type="PROSITE" id="PS00409">
    <property type="entry name" value="PROKAR_NTER_METHYL"/>
    <property type="match status" value="1"/>
</dbReference>
<comment type="caution">
    <text evidence="7">The sequence shown here is derived from an EMBL/GenBank/DDBJ whole genome shotgun (WGS) entry which is preliminary data.</text>
</comment>
<protein>
    <submittedName>
        <fullName evidence="7">Type IV pilus assembly protein PilE</fullName>
    </submittedName>
</protein>
<proteinExistence type="predicted"/>
<keyword evidence="5 6" id="KW-0472">Membrane</keyword>
<evidence type="ECO:0000313" key="8">
    <source>
        <dbReference type="Proteomes" id="UP001516061"/>
    </source>
</evidence>
<evidence type="ECO:0000256" key="1">
    <source>
        <dbReference type="ARBA" id="ARBA00004167"/>
    </source>
</evidence>
<dbReference type="InterPro" id="IPR045584">
    <property type="entry name" value="Pilin-like"/>
</dbReference>
<evidence type="ECO:0000256" key="5">
    <source>
        <dbReference type="ARBA" id="ARBA00023136"/>
    </source>
</evidence>
<dbReference type="PANTHER" id="PTHR30093:SF44">
    <property type="entry name" value="TYPE II SECRETION SYSTEM CORE PROTEIN G"/>
    <property type="match status" value="1"/>
</dbReference>
<evidence type="ECO:0000256" key="6">
    <source>
        <dbReference type="SAM" id="Phobius"/>
    </source>
</evidence>
<accession>A0ABX2G5D7</accession>
<evidence type="ECO:0000256" key="2">
    <source>
        <dbReference type="ARBA" id="ARBA00022481"/>
    </source>
</evidence>
<keyword evidence="2" id="KW-0488">Methylation</keyword>
<evidence type="ECO:0000256" key="3">
    <source>
        <dbReference type="ARBA" id="ARBA00022692"/>
    </source>
</evidence>
<sequence length="161" mass="17356">MSRPTSARARRPHPTRGFTLIEVMVVVAIIGILASVALPSYNDYMRRSALPEAFTFLSNDRVAMEQYYQDNRNYGSGACASKTQAVPSAGNLPDKGSSLKFGYSCTVGADGQSYRLVATGVSGQASYGHVYETDQSGAQRTTMFKGATVSKSCWLKKGTEC</sequence>
<evidence type="ECO:0000256" key="4">
    <source>
        <dbReference type="ARBA" id="ARBA00022989"/>
    </source>
</evidence>
<dbReference type="Pfam" id="PF16732">
    <property type="entry name" value="ComP_DUS"/>
    <property type="match status" value="1"/>
</dbReference>
<gene>
    <name evidence="7" type="ORF">HNQ01_003255</name>
</gene>
<feature type="transmembrane region" description="Helical" evidence="6">
    <location>
        <begin position="20"/>
        <end position="41"/>
    </location>
</feature>
<name>A0ABX2G5D7_9BURK</name>
<dbReference type="PANTHER" id="PTHR30093">
    <property type="entry name" value="GENERAL SECRETION PATHWAY PROTEIN G"/>
    <property type="match status" value="1"/>
</dbReference>
<dbReference type="InterPro" id="IPR012902">
    <property type="entry name" value="N_methyl_site"/>
</dbReference>
<dbReference type="NCBIfam" id="TIGR02532">
    <property type="entry name" value="IV_pilin_GFxxxE"/>
    <property type="match status" value="1"/>
</dbReference>
<reference evidence="7 8" key="1">
    <citation type="submission" date="2020-05" db="EMBL/GenBank/DDBJ databases">
        <title>Genomic Encyclopedia of Type Strains, Phase IV (KMG-V): Genome sequencing to study the core and pangenomes of soil and plant-associated prokaryotes.</title>
        <authorList>
            <person name="Whitman W."/>
        </authorList>
    </citation>
    <scope>NUCLEOTIDE SEQUENCE [LARGE SCALE GENOMIC DNA]</scope>
    <source>
        <strain evidence="7 8">C29</strain>
    </source>
</reference>